<reference evidence="1" key="1">
    <citation type="submission" date="2019-08" db="EMBL/GenBank/DDBJ databases">
        <authorList>
            <person name="Kucharzyk K."/>
            <person name="Murdoch R.W."/>
            <person name="Higgins S."/>
            <person name="Loffler F."/>
        </authorList>
    </citation>
    <scope>NUCLEOTIDE SEQUENCE</scope>
</reference>
<organism evidence="1">
    <name type="scientific">bioreactor metagenome</name>
    <dbReference type="NCBI Taxonomy" id="1076179"/>
    <lineage>
        <taxon>unclassified sequences</taxon>
        <taxon>metagenomes</taxon>
        <taxon>ecological metagenomes</taxon>
    </lineage>
</organism>
<sequence>MADERLVEFSDLDVTGICAVRVVRIPAMFGVDA</sequence>
<gene>
    <name evidence="1" type="ORF">SDC9_167828</name>
</gene>
<accession>A0A645G3R1</accession>
<proteinExistence type="predicted"/>
<protein>
    <submittedName>
        <fullName evidence="1">Uncharacterized protein</fullName>
    </submittedName>
</protein>
<comment type="caution">
    <text evidence="1">The sequence shown here is derived from an EMBL/GenBank/DDBJ whole genome shotgun (WGS) entry which is preliminary data.</text>
</comment>
<dbReference type="AlphaFoldDB" id="A0A645G3R1"/>
<dbReference type="EMBL" id="VSSQ01068213">
    <property type="protein sequence ID" value="MPN20449.1"/>
    <property type="molecule type" value="Genomic_DNA"/>
</dbReference>
<name>A0A645G3R1_9ZZZZ</name>
<evidence type="ECO:0000313" key="1">
    <source>
        <dbReference type="EMBL" id="MPN20449.1"/>
    </source>
</evidence>